<gene>
    <name evidence="1" type="ORF">SAMN05421835_107319</name>
    <name evidence="2" type="ORF">SAMN05421835_1121</name>
</gene>
<dbReference type="Proteomes" id="UP000199025">
    <property type="component" value="Unassembled WGS sequence"/>
</dbReference>
<evidence type="ECO:0000313" key="2">
    <source>
        <dbReference type="EMBL" id="SFK00346.1"/>
    </source>
</evidence>
<dbReference type="EMBL" id="FORP01000012">
    <property type="protein sequence ID" value="SFK00346.1"/>
    <property type="molecule type" value="Genomic_DNA"/>
</dbReference>
<evidence type="ECO:0000313" key="1">
    <source>
        <dbReference type="EMBL" id="SFJ70272.1"/>
    </source>
</evidence>
<dbReference type="AlphaFoldDB" id="A0A1I3W1H5"/>
<reference evidence="2 3" key="1">
    <citation type="submission" date="2016-10" db="EMBL/GenBank/DDBJ databases">
        <authorList>
            <person name="de Groot N.N."/>
        </authorList>
    </citation>
    <scope>NUCLEOTIDE SEQUENCE [LARGE SCALE GENOMIC DNA]</scope>
    <source>
        <strain evidence="2 3">DSM 44468</strain>
    </source>
</reference>
<organism evidence="2 3">
    <name type="scientific">Amycolatopsis sacchari</name>
    <dbReference type="NCBI Taxonomy" id="115433"/>
    <lineage>
        <taxon>Bacteria</taxon>
        <taxon>Bacillati</taxon>
        <taxon>Actinomycetota</taxon>
        <taxon>Actinomycetes</taxon>
        <taxon>Pseudonocardiales</taxon>
        <taxon>Pseudonocardiaceae</taxon>
        <taxon>Amycolatopsis</taxon>
    </lineage>
</organism>
<protein>
    <submittedName>
        <fullName evidence="2">Uncharacterized protein</fullName>
    </submittedName>
</protein>
<accession>A0A1I3W1H5</accession>
<dbReference type="EMBL" id="FORP01000007">
    <property type="protein sequence ID" value="SFJ70272.1"/>
    <property type="molecule type" value="Genomic_DNA"/>
</dbReference>
<sequence>CLKRYLAREIYNTLHHPTTSTNIP</sequence>
<keyword evidence="3" id="KW-1185">Reference proteome</keyword>
<proteinExistence type="predicted"/>
<evidence type="ECO:0000313" key="3">
    <source>
        <dbReference type="Proteomes" id="UP000199025"/>
    </source>
</evidence>
<name>A0A1I3W1H5_9PSEU</name>
<feature type="non-terminal residue" evidence="2">
    <location>
        <position position="1"/>
    </location>
</feature>